<dbReference type="InterPro" id="IPR050797">
    <property type="entry name" value="Carb_Metab_Trans_Reg"/>
</dbReference>
<dbReference type="EMBL" id="JAWCUI010000045">
    <property type="protein sequence ID" value="KAL1892388.1"/>
    <property type="molecule type" value="Genomic_DNA"/>
</dbReference>
<comment type="caution">
    <text evidence="9">The sequence shown here is derived from an EMBL/GenBank/DDBJ whole genome shotgun (WGS) entry which is preliminary data.</text>
</comment>
<proteinExistence type="predicted"/>
<feature type="domain" description="Xylanolytic transcriptional activator regulatory" evidence="8">
    <location>
        <begin position="99"/>
        <end position="217"/>
    </location>
</feature>
<evidence type="ECO:0000256" key="6">
    <source>
        <dbReference type="ARBA" id="ARBA00023163"/>
    </source>
</evidence>
<evidence type="ECO:0000256" key="7">
    <source>
        <dbReference type="ARBA" id="ARBA00023242"/>
    </source>
</evidence>
<keyword evidence="7" id="KW-0539">Nucleus</keyword>
<name>A0ABR3YVI5_9PEZI</name>
<evidence type="ECO:0000259" key="8">
    <source>
        <dbReference type="Pfam" id="PF04082"/>
    </source>
</evidence>
<comment type="subcellular location">
    <subcellularLocation>
        <location evidence="1">Nucleus</location>
    </subcellularLocation>
</comment>
<evidence type="ECO:0000256" key="2">
    <source>
        <dbReference type="ARBA" id="ARBA00022723"/>
    </source>
</evidence>
<evidence type="ECO:0000313" key="9">
    <source>
        <dbReference type="EMBL" id="KAL1892388.1"/>
    </source>
</evidence>
<protein>
    <recommendedName>
        <fullName evidence="8">Xylanolytic transcriptional activator regulatory domain-containing protein</fullName>
    </recommendedName>
</protein>
<keyword evidence="6" id="KW-0804">Transcription</keyword>
<evidence type="ECO:0000256" key="4">
    <source>
        <dbReference type="ARBA" id="ARBA00023015"/>
    </source>
</evidence>
<evidence type="ECO:0000256" key="3">
    <source>
        <dbReference type="ARBA" id="ARBA00022833"/>
    </source>
</evidence>
<dbReference type="PANTHER" id="PTHR31668">
    <property type="entry name" value="GLUCOSE TRANSPORT TRANSCRIPTION REGULATOR RGT1-RELATED-RELATED"/>
    <property type="match status" value="1"/>
</dbReference>
<reference evidence="9 10" key="1">
    <citation type="journal article" date="2024" name="IMA Fungus">
        <title>IMA Genome - F19 : A genome assembly and annotation guide to empower mycologists, including annotated draft genome sequences of Ceratocystis pirilliformis, Diaporthe australafricana, Fusarium ophioides, Paecilomyces lecythidis, and Sporothrix stenoceras.</title>
        <authorList>
            <person name="Aylward J."/>
            <person name="Wilson A.M."/>
            <person name="Visagie C.M."/>
            <person name="Spraker J."/>
            <person name="Barnes I."/>
            <person name="Buitendag C."/>
            <person name="Ceriani C."/>
            <person name="Del Mar Angel L."/>
            <person name="du Plessis D."/>
            <person name="Fuchs T."/>
            <person name="Gasser K."/>
            <person name="Kramer D."/>
            <person name="Li W."/>
            <person name="Munsamy K."/>
            <person name="Piso A."/>
            <person name="Price J.L."/>
            <person name="Sonnekus B."/>
            <person name="Thomas C."/>
            <person name="van der Nest A."/>
            <person name="van Dijk A."/>
            <person name="van Heerden A."/>
            <person name="van Vuuren N."/>
            <person name="Yilmaz N."/>
            <person name="Duong T.A."/>
            <person name="van der Merwe N.A."/>
            <person name="Wingfield M.J."/>
            <person name="Wingfield B.D."/>
        </authorList>
    </citation>
    <scope>NUCLEOTIDE SEQUENCE [LARGE SCALE GENOMIC DNA]</scope>
    <source>
        <strain evidence="9 10">CMW 5346</strain>
    </source>
</reference>
<keyword evidence="3" id="KW-0862">Zinc</keyword>
<organism evidence="9 10">
    <name type="scientific">Sporothrix stenoceras</name>
    <dbReference type="NCBI Taxonomy" id="5173"/>
    <lineage>
        <taxon>Eukaryota</taxon>
        <taxon>Fungi</taxon>
        <taxon>Dikarya</taxon>
        <taxon>Ascomycota</taxon>
        <taxon>Pezizomycotina</taxon>
        <taxon>Sordariomycetes</taxon>
        <taxon>Sordariomycetidae</taxon>
        <taxon>Ophiostomatales</taxon>
        <taxon>Ophiostomataceae</taxon>
        <taxon>Sporothrix</taxon>
    </lineage>
</organism>
<accession>A0ABR3YVI5</accession>
<evidence type="ECO:0000313" key="10">
    <source>
        <dbReference type="Proteomes" id="UP001583186"/>
    </source>
</evidence>
<dbReference type="Proteomes" id="UP001583186">
    <property type="component" value="Unassembled WGS sequence"/>
</dbReference>
<keyword evidence="5" id="KW-0238">DNA-binding</keyword>
<evidence type="ECO:0000256" key="5">
    <source>
        <dbReference type="ARBA" id="ARBA00023125"/>
    </source>
</evidence>
<keyword evidence="10" id="KW-1185">Reference proteome</keyword>
<keyword evidence="2" id="KW-0479">Metal-binding</keyword>
<evidence type="ECO:0000256" key="1">
    <source>
        <dbReference type="ARBA" id="ARBA00004123"/>
    </source>
</evidence>
<keyword evidence="4" id="KW-0805">Transcription regulation</keyword>
<dbReference type="InterPro" id="IPR007219">
    <property type="entry name" value="XnlR_reg_dom"/>
</dbReference>
<gene>
    <name evidence="9" type="ORF">Sste5346_007126</name>
</gene>
<sequence>MPTPITPEEVDPPKLGPPPVYRRQPVEAYCRFLHVFRTRVYSVWPIVSCDSLERRLVEDDTTKDENNYDYEAWTLAAAACAAVIAQLRLPEHLPEHFPNSSSSNSVSSRFAADAEHFRTRTRHHSGYDAREHISVSSLLASFFLHIYYANAGRLRTAGLCLRESLTQAHMLGLHRSDTYTYGAMPDDDRELRLRVYWILFVSERTYCVQHGLPPILRPIRERPARSSAAVASLLDLTRLFTFLDGDLIEPEAMSSSNIVLHKDDGNDRQTRRRVALFQSFLDMDPSTTAAEKQPLLQGNGAEIDVDETQHVDLFVTRNWIRILLWEYSVRNFVMSSSISHTSSLSSSSSPEHNNQAFSMLLPALVAHSMLGFFSTISPESIRAHGYGMELKVFRIADSLLDVLACNSGSTDGGMLFGSRDTLHGLERVLATVGGTDSVFVSRLHSRMAEVQLPVAAAAPMLLWPVATDEPTASVQDVTDDNTDLSTLILSLQETETHTDASVPGIGLVDNFDVNDVLAMDMDLSVLDGDPFIVGFC</sequence>
<dbReference type="Pfam" id="PF04082">
    <property type="entry name" value="Fungal_trans"/>
    <property type="match status" value="1"/>
</dbReference>
<dbReference type="PANTHER" id="PTHR31668:SF18">
    <property type="entry name" value="MALTOSE FERMENTATION REGULATORY PROTEIN MAL13-RELATED"/>
    <property type="match status" value="1"/>
</dbReference>
<dbReference type="CDD" id="cd12148">
    <property type="entry name" value="fungal_TF_MHR"/>
    <property type="match status" value="1"/>
</dbReference>